<feature type="domain" description="TonB-dependent receptor-like beta-barrel" evidence="4">
    <location>
        <begin position="48"/>
        <end position="498"/>
    </location>
</feature>
<evidence type="ECO:0000313" key="5">
    <source>
        <dbReference type="EMBL" id="MCD2518139.1"/>
    </source>
</evidence>
<dbReference type="Proteomes" id="UP001179361">
    <property type="component" value="Unassembled WGS sequence"/>
</dbReference>
<keyword evidence="2" id="KW-0472">Membrane</keyword>
<evidence type="ECO:0000313" key="6">
    <source>
        <dbReference type="Proteomes" id="UP001179361"/>
    </source>
</evidence>
<keyword evidence="3" id="KW-0998">Cell outer membrane</keyword>
<dbReference type="Gene3D" id="2.40.170.20">
    <property type="entry name" value="TonB-dependent receptor, beta-barrel domain"/>
    <property type="match status" value="1"/>
</dbReference>
<gene>
    <name evidence="5" type="ORF">LQ564_17655</name>
</gene>
<keyword evidence="5" id="KW-0675">Receptor</keyword>
<keyword evidence="6" id="KW-1185">Reference proteome</keyword>
<evidence type="ECO:0000256" key="3">
    <source>
        <dbReference type="ARBA" id="ARBA00023237"/>
    </source>
</evidence>
<dbReference type="Pfam" id="PF00593">
    <property type="entry name" value="TonB_dep_Rec_b-barrel"/>
    <property type="match status" value="1"/>
</dbReference>
<dbReference type="PANTHER" id="PTHR40980">
    <property type="entry name" value="PLUG DOMAIN-CONTAINING PROTEIN"/>
    <property type="match status" value="1"/>
</dbReference>
<evidence type="ECO:0000256" key="2">
    <source>
        <dbReference type="ARBA" id="ARBA00023136"/>
    </source>
</evidence>
<comment type="caution">
    <text evidence="5">The sequence shown here is derived from an EMBL/GenBank/DDBJ whole genome shotgun (WGS) entry which is preliminary data.</text>
</comment>
<dbReference type="SUPFAM" id="SSF56935">
    <property type="entry name" value="Porins"/>
    <property type="match status" value="1"/>
</dbReference>
<organism evidence="5 6">
    <name type="scientific">Massilia phyllostachyos</name>
    <dbReference type="NCBI Taxonomy" id="2898585"/>
    <lineage>
        <taxon>Bacteria</taxon>
        <taxon>Pseudomonadati</taxon>
        <taxon>Pseudomonadota</taxon>
        <taxon>Betaproteobacteria</taxon>
        <taxon>Burkholderiales</taxon>
        <taxon>Oxalobacteraceae</taxon>
        <taxon>Telluria group</taxon>
        <taxon>Massilia</taxon>
    </lineage>
</organism>
<dbReference type="EMBL" id="JAJNOC010000006">
    <property type="protein sequence ID" value="MCD2518139.1"/>
    <property type="molecule type" value="Genomic_DNA"/>
</dbReference>
<protein>
    <submittedName>
        <fullName evidence="5">TonB-dependent receptor</fullName>
    </submittedName>
</protein>
<reference evidence="5" key="1">
    <citation type="submission" date="2021-11" db="EMBL/GenBank/DDBJ databases">
        <title>The complete genome of Massilia sp sp. G4R7.</title>
        <authorList>
            <person name="Liu L."/>
            <person name="Yue J."/>
            <person name="Yuan J."/>
            <person name="Yang F."/>
            <person name="Li L."/>
        </authorList>
    </citation>
    <scope>NUCLEOTIDE SEQUENCE</scope>
    <source>
        <strain evidence="5">G4R7</strain>
    </source>
</reference>
<dbReference type="PANTHER" id="PTHR40980:SF4">
    <property type="entry name" value="TONB-DEPENDENT RECEPTOR-LIKE BETA-BARREL DOMAIN-CONTAINING PROTEIN"/>
    <property type="match status" value="1"/>
</dbReference>
<dbReference type="RefSeq" id="WP_231059430.1">
    <property type="nucleotide sequence ID" value="NZ_JAJNOC010000006.1"/>
</dbReference>
<evidence type="ECO:0000256" key="1">
    <source>
        <dbReference type="ARBA" id="ARBA00004442"/>
    </source>
</evidence>
<proteinExistence type="predicted"/>
<accession>A0ABS8Q974</accession>
<evidence type="ECO:0000259" key="4">
    <source>
        <dbReference type="Pfam" id="PF00593"/>
    </source>
</evidence>
<name>A0ABS8Q974_9BURK</name>
<dbReference type="InterPro" id="IPR036942">
    <property type="entry name" value="Beta-barrel_TonB_sf"/>
</dbReference>
<sequence>MGKNAGELKLAYGAGGGARTPALTLGHSGKNGKASHTVGATLTRSDPTTWARDRERALGPDGALRELRETSSAYERRFTAVNANARLSWAFSEGDSLSWQSFFNDGRSRGTEANRTETFAGPAYPYPEMPAHFAIDNRSLRTELALARRLQGGARLDAKLGVNAARSERFIAREGFRAGQLVLDSRDDSSIRERGVTSTGKYLVPLIEDHAFAFGWDAGCGRYRQRDVRGDCALAGAAAVEFDNGFAATLDRLAVYAQDEWDVRPGWSIYLGARWEGVRMHTTGDGFAPARSRYHVFSPLAQTVWKIPGAKGDQLRLALTRTYRAPPPSNLVPTLFHQTFNTEVSPDFVGNPALRPELATGVDAAWEHYFATGGLVSVGASSRAIRDFIRSTVTYDGARWISAPINQGDAQVRSLSVEAKLPLKTLGVDWPLEMRANASRNWSSVDAVPGPGNRLDRQPRWSANLGADYSGRTIAGGASFSFASGGWTRSSVFQSRYGAAMRDLELYALYKFSSLRSLRFTALNLLAPDRIGASRYADARGLRESETVGASYRSWRLQYEQKFSPR</sequence>
<dbReference type="InterPro" id="IPR000531">
    <property type="entry name" value="Beta-barrel_TonB"/>
</dbReference>
<comment type="subcellular location">
    <subcellularLocation>
        <location evidence="1">Cell outer membrane</location>
    </subcellularLocation>
</comment>